<name>A0A0N1E933_9HELI</name>
<dbReference type="PATRIC" id="fig|35818.11.peg.1210"/>
<dbReference type="EMBL" id="JNOC01000031">
    <property type="protein sequence ID" value="KPH55904.1"/>
    <property type="molecule type" value="Genomic_DNA"/>
</dbReference>
<dbReference type="InterPro" id="IPR027417">
    <property type="entry name" value="P-loop_NTPase"/>
</dbReference>
<dbReference type="Proteomes" id="UP000037997">
    <property type="component" value="Unassembled WGS sequence"/>
</dbReference>
<dbReference type="AlphaFoldDB" id="A0A0N1E933"/>
<accession>A0A0N1E933</accession>
<dbReference type="PANTHER" id="PTHR42957:SF1">
    <property type="entry name" value="HELICASE MJ1565-RELATED"/>
    <property type="match status" value="1"/>
</dbReference>
<dbReference type="RefSeq" id="WP_054195200.1">
    <property type="nucleotide sequence ID" value="NZ_JNOB01000019.1"/>
</dbReference>
<dbReference type="InterPro" id="IPR008571">
    <property type="entry name" value="HerA-like"/>
</dbReference>
<evidence type="ECO:0000313" key="2">
    <source>
        <dbReference type="Proteomes" id="UP000037997"/>
    </source>
</evidence>
<reference evidence="1 2" key="1">
    <citation type="submission" date="2014-06" db="EMBL/GenBank/DDBJ databases">
        <title>Helicobacter pullorum isolates in fresh chicken meat - phenotypic and genotypic features.</title>
        <authorList>
            <person name="Borges V."/>
            <person name="Santos A."/>
            <person name="Correia C.B."/>
            <person name="Saraiva M."/>
            <person name="Menard A."/>
            <person name="Vieira L."/>
            <person name="Sampaio D.A."/>
            <person name="Gomes J.P."/>
            <person name="Oleastro M."/>
        </authorList>
    </citation>
    <scope>NUCLEOTIDE SEQUENCE [LARGE SCALE GENOMIC DNA]</scope>
    <source>
        <strain evidence="1 2">229334/12</strain>
    </source>
</reference>
<comment type="caution">
    <text evidence="1">The sequence shown here is derived from an EMBL/GenBank/DDBJ whole genome shotgun (WGS) entry which is preliminary data.</text>
</comment>
<evidence type="ECO:0000313" key="1">
    <source>
        <dbReference type="EMBL" id="KPH55904.1"/>
    </source>
</evidence>
<proteinExistence type="predicted"/>
<dbReference type="InterPro" id="IPR002789">
    <property type="entry name" value="HerA_central"/>
</dbReference>
<sequence length="631" mass="73309">MAIIESFNIGGNKINNPESAFFEEISKDENFVGSLYDLDYEEAKILVNDYDKNAVKGLPHGCFLIAIYTNELRAKQTEGILLRVIRVAEIPQKRDIIQSLTDAYISQKENRKSLDPDIYTKYFYQFSGLSCRVLGTFFFDTDKKLVFGTDLENFLGAHNYRVYKPQKAQLQIIVNKNINESKNEIKEKIGVLRYASSQSYDENRIYAPDVFLKTSDIVARRTAFFGMTRMGKSNTIKIIISAIENLNASQDKKIGQIIFDINGEYTFSNQQDEGSIYDKFKEKVIRFSSSPNKTKEYEDVRAIQYNFYNDDTLEESFNLLCDELSLIKTADYFKDFRSINLFLESDDREEQSALHRKRAIYKCILKRAGFEQRDDYKLKFYRFTLEDKNEDAKDKEINKPHEGISIKEACKYFDSVDLEKVKKKYKDDKQYAALLKVFQAKSVSGYKALMDLKSLHSLEGGNDYKKDIDTALREGKIILVDLSTASTQTQQKYIDSLCSYIFAQSMDKFTNDKEPEYIQMYFEEAHNIFPKDDKDLRNIYNRLAKEGAKLKIGISYSTQEVSSISPSILKNTQNWFISHLNNKDEVRALEKYYDFIDFSQSIIRNNDVGFARIKTFSNNFIIPVQIEKFTT</sequence>
<protein>
    <submittedName>
        <fullName evidence="1">Uncharacterized protein</fullName>
    </submittedName>
</protein>
<organism evidence="1 2">
    <name type="scientific">Helicobacter pullorum</name>
    <dbReference type="NCBI Taxonomy" id="35818"/>
    <lineage>
        <taxon>Bacteria</taxon>
        <taxon>Pseudomonadati</taxon>
        <taxon>Campylobacterota</taxon>
        <taxon>Epsilonproteobacteria</taxon>
        <taxon>Campylobacterales</taxon>
        <taxon>Helicobacteraceae</taxon>
        <taxon>Helicobacter</taxon>
    </lineage>
</organism>
<dbReference type="Pfam" id="PF01935">
    <property type="entry name" value="DUF87"/>
    <property type="match status" value="1"/>
</dbReference>
<dbReference type="Gene3D" id="3.40.50.300">
    <property type="entry name" value="P-loop containing nucleotide triphosphate hydrolases"/>
    <property type="match status" value="2"/>
</dbReference>
<dbReference type="PANTHER" id="PTHR42957">
    <property type="entry name" value="HELICASE MJ1565-RELATED"/>
    <property type="match status" value="1"/>
</dbReference>
<dbReference type="SUPFAM" id="SSF52540">
    <property type="entry name" value="P-loop containing nucleoside triphosphate hydrolases"/>
    <property type="match status" value="1"/>
</dbReference>
<gene>
    <name evidence="1" type="ORF">HPU229334_06120</name>
</gene>